<dbReference type="EMBL" id="CP122537">
    <property type="protein sequence ID" value="WGH78552.1"/>
    <property type="molecule type" value="Genomic_DNA"/>
</dbReference>
<dbReference type="RefSeq" id="WP_279965303.1">
    <property type="nucleotide sequence ID" value="NZ_CP122537.1"/>
</dbReference>
<dbReference type="CDD" id="cd01392">
    <property type="entry name" value="HTH_LacI"/>
    <property type="match status" value="1"/>
</dbReference>
<evidence type="ECO:0000256" key="2">
    <source>
        <dbReference type="ARBA" id="ARBA00023125"/>
    </source>
</evidence>
<keyword evidence="6" id="KW-1185">Reference proteome</keyword>
<dbReference type="PROSITE" id="PS50932">
    <property type="entry name" value="HTH_LACI_2"/>
    <property type="match status" value="1"/>
</dbReference>
<evidence type="ECO:0000313" key="5">
    <source>
        <dbReference type="EMBL" id="WGH78552.1"/>
    </source>
</evidence>
<keyword evidence="2 5" id="KW-0238">DNA-binding</keyword>
<dbReference type="Pfam" id="PF00356">
    <property type="entry name" value="LacI"/>
    <property type="match status" value="1"/>
</dbReference>
<dbReference type="Proteomes" id="UP001243420">
    <property type="component" value="Chromosome"/>
</dbReference>
<dbReference type="InterPro" id="IPR025997">
    <property type="entry name" value="SBP_2_dom"/>
</dbReference>
<keyword evidence="3" id="KW-0804">Transcription</keyword>
<evidence type="ECO:0000256" key="1">
    <source>
        <dbReference type="ARBA" id="ARBA00023015"/>
    </source>
</evidence>
<reference evidence="5 6" key="1">
    <citation type="submission" date="2023-04" db="EMBL/GenBank/DDBJ databases">
        <title>Jannaschia ovalis sp. nov., a marine bacterium isolated from sea tidal flat.</title>
        <authorList>
            <person name="Kwon D.Y."/>
            <person name="Kim J.-J."/>
        </authorList>
    </citation>
    <scope>NUCLEOTIDE SEQUENCE [LARGE SCALE GENOMIC DNA]</scope>
    <source>
        <strain evidence="5 6">GRR-S6-38</strain>
    </source>
</reference>
<dbReference type="InterPro" id="IPR010982">
    <property type="entry name" value="Lambda_DNA-bd_dom_sf"/>
</dbReference>
<dbReference type="SUPFAM" id="SSF53822">
    <property type="entry name" value="Periplasmic binding protein-like I"/>
    <property type="match status" value="1"/>
</dbReference>
<proteinExistence type="predicted"/>
<name>A0ABY8LB38_9RHOB</name>
<sequence>MTDRTTDRTTTRPTTRDVARAAGVSLATVDRVLNGRAGVRTKTVESVQDAIRRIGFERDPVAAALARRRDLRFAFALPEHGDQFLSRLTAHVAEADAALGAERVRVEVIHLPDGPHRAAERLDQMKAGDWDGLALLAPGTPVLRDAIGRLRQRGIPTVAVIADQRAAARFVGIDNRAAGATAGALMGRFAAGRRGSILVLTDRLSLRDAVERRLGFDTVIGARHPHLRPLPSVETRGDAARTREVIARALELRPDLVGVYMLSLEAQVPLRALAEFATSDMIRIAHERTPFTETALREGLVDAIITQDTGHVVRSAIRTLRAEVEGRPVLAAQERIRIEILLEENL</sequence>
<gene>
    <name evidence="5" type="ORF">P8627_16280</name>
</gene>
<dbReference type="PANTHER" id="PTHR30146:SF152">
    <property type="entry name" value="TRANSCRIPTIONAL REGULATORY PROTEIN"/>
    <property type="match status" value="1"/>
</dbReference>
<dbReference type="SUPFAM" id="SSF47413">
    <property type="entry name" value="lambda repressor-like DNA-binding domains"/>
    <property type="match status" value="1"/>
</dbReference>
<dbReference type="Pfam" id="PF13407">
    <property type="entry name" value="Peripla_BP_4"/>
    <property type="match status" value="1"/>
</dbReference>
<accession>A0ABY8LB38</accession>
<organism evidence="5 6">
    <name type="scientific">Jannaschia ovalis</name>
    <dbReference type="NCBI Taxonomy" id="3038773"/>
    <lineage>
        <taxon>Bacteria</taxon>
        <taxon>Pseudomonadati</taxon>
        <taxon>Pseudomonadota</taxon>
        <taxon>Alphaproteobacteria</taxon>
        <taxon>Rhodobacterales</taxon>
        <taxon>Roseobacteraceae</taxon>
        <taxon>Jannaschia</taxon>
    </lineage>
</organism>
<evidence type="ECO:0000256" key="3">
    <source>
        <dbReference type="ARBA" id="ARBA00023163"/>
    </source>
</evidence>
<dbReference type="SMART" id="SM00354">
    <property type="entry name" value="HTH_LACI"/>
    <property type="match status" value="1"/>
</dbReference>
<dbReference type="GO" id="GO:0003677">
    <property type="term" value="F:DNA binding"/>
    <property type="evidence" value="ECO:0007669"/>
    <property type="project" value="UniProtKB-KW"/>
</dbReference>
<evidence type="ECO:0000259" key="4">
    <source>
        <dbReference type="PROSITE" id="PS50932"/>
    </source>
</evidence>
<keyword evidence="1" id="KW-0805">Transcription regulation</keyword>
<dbReference type="PRINTS" id="PR00036">
    <property type="entry name" value="HTHLACI"/>
</dbReference>
<protein>
    <submittedName>
        <fullName evidence="5">LacI family DNA-binding transcriptional regulator</fullName>
    </submittedName>
</protein>
<dbReference type="InterPro" id="IPR000843">
    <property type="entry name" value="HTH_LacI"/>
</dbReference>
<dbReference type="Gene3D" id="1.10.260.40">
    <property type="entry name" value="lambda repressor-like DNA-binding domains"/>
    <property type="match status" value="1"/>
</dbReference>
<evidence type="ECO:0000313" key="6">
    <source>
        <dbReference type="Proteomes" id="UP001243420"/>
    </source>
</evidence>
<feature type="domain" description="HTH lacI-type" evidence="4">
    <location>
        <begin position="13"/>
        <end position="67"/>
    </location>
</feature>
<dbReference type="InterPro" id="IPR028082">
    <property type="entry name" value="Peripla_BP_I"/>
</dbReference>
<dbReference type="PANTHER" id="PTHR30146">
    <property type="entry name" value="LACI-RELATED TRANSCRIPTIONAL REPRESSOR"/>
    <property type="match status" value="1"/>
</dbReference>
<dbReference type="Gene3D" id="3.40.50.2300">
    <property type="match status" value="2"/>
</dbReference>
<dbReference type="CDD" id="cd06307">
    <property type="entry name" value="PBP1_sugar_binding"/>
    <property type="match status" value="1"/>
</dbReference>